<comment type="caution">
    <text evidence="13">The sequence shown here is derived from an EMBL/GenBank/DDBJ whole genome shotgun (WGS) entry which is preliminary data.</text>
</comment>
<evidence type="ECO:0000256" key="4">
    <source>
        <dbReference type="ARBA" id="ARBA00022491"/>
    </source>
</evidence>
<keyword evidence="9" id="KW-0238">DNA-binding</keyword>
<dbReference type="Gene3D" id="1.10.10.10">
    <property type="entry name" value="Winged helix-like DNA-binding domain superfamily/Winged helix DNA-binding domain"/>
    <property type="match status" value="1"/>
</dbReference>
<evidence type="ECO:0000313" key="14">
    <source>
        <dbReference type="Proteomes" id="UP000317410"/>
    </source>
</evidence>
<evidence type="ECO:0000256" key="2">
    <source>
        <dbReference type="ARBA" id="ARBA00007957"/>
    </source>
</evidence>
<name>A0A4Y4B3X8_MICMQ</name>
<dbReference type="Proteomes" id="UP000317410">
    <property type="component" value="Unassembled WGS sequence"/>
</dbReference>
<evidence type="ECO:0000256" key="3">
    <source>
        <dbReference type="ARBA" id="ARBA00022490"/>
    </source>
</evidence>
<protein>
    <submittedName>
        <fullName evidence="13">Ferric uptake regulation protein FurA</fullName>
    </submittedName>
</protein>
<comment type="similarity">
    <text evidence="2">Belongs to the Fur family.</text>
</comment>
<evidence type="ECO:0000256" key="9">
    <source>
        <dbReference type="ARBA" id="ARBA00023125"/>
    </source>
</evidence>
<reference evidence="13 14" key="1">
    <citation type="submission" date="2019-06" db="EMBL/GenBank/DDBJ databases">
        <title>Whole genome shotgun sequence of Microbacterium liquefaciens NBRC 15037.</title>
        <authorList>
            <person name="Hosoyama A."/>
            <person name="Uohara A."/>
            <person name="Ohji S."/>
            <person name="Ichikawa N."/>
        </authorList>
    </citation>
    <scope>NUCLEOTIDE SEQUENCE [LARGE SCALE GENOMIC DNA]</scope>
    <source>
        <strain evidence="13 14">NBRC 15037</strain>
    </source>
</reference>
<dbReference type="Gene3D" id="3.30.1490.190">
    <property type="match status" value="1"/>
</dbReference>
<feature type="binding site" evidence="11">
    <location>
        <position position="95"/>
    </location>
    <ligand>
        <name>Zn(2+)</name>
        <dbReference type="ChEBI" id="CHEBI:29105"/>
    </ligand>
</feature>
<dbReference type="GO" id="GO:0045892">
    <property type="term" value="P:negative regulation of DNA-templated transcription"/>
    <property type="evidence" value="ECO:0007669"/>
    <property type="project" value="TreeGrafter"/>
</dbReference>
<evidence type="ECO:0000256" key="5">
    <source>
        <dbReference type="ARBA" id="ARBA00022723"/>
    </source>
</evidence>
<evidence type="ECO:0000256" key="8">
    <source>
        <dbReference type="ARBA" id="ARBA00023015"/>
    </source>
</evidence>
<comment type="cofactor">
    <cofactor evidence="12">
        <name>Mn(2+)</name>
        <dbReference type="ChEBI" id="CHEBI:29035"/>
    </cofactor>
    <cofactor evidence="12">
        <name>Fe(2+)</name>
        <dbReference type="ChEBI" id="CHEBI:29033"/>
    </cofactor>
    <text evidence="12">Binds 1 Mn(2+) or Fe(2+) ion per subunit.</text>
</comment>
<evidence type="ECO:0000313" key="13">
    <source>
        <dbReference type="EMBL" id="GEC74142.1"/>
    </source>
</evidence>
<dbReference type="InterPro" id="IPR036388">
    <property type="entry name" value="WH-like_DNA-bd_sf"/>
</dbReference>
<dbReference type="Pfam" id="PF01475">
    <property type="entry name" value="FUR"/>
    <property type="match status" value="1"/>
</dbReference>
<comment type="cofactor">
    <cofactor evidence="11">
        <name>Zn(2+)</name>
        <dbReference type="ChEBI" id="CHEBI:29105"/>
    </cofactor>
    <text evidence="11">Binds 1 zinc ion per subunit.</text>
</comment>
<evidence type="ECO:0000256" key="11">
    <source>
        <dbReference type="PIRSR" id="PIRSR602481-1"/>
    </source>
</evidence>
<dbReference type="GO" id="GO:1900376">
    <property type="term" value="P:regulation of secondary metabolite biosynthetic process"/>
    <property type="evidence" value="ECO:0007669"/>
    <property type="project" value="TreeGrafter"/>
</dbReference>
<feature type="binding site" evidence="11">
    <location>
        <position position="132"/>
    </location>
    <ligand>
        <name>Zn(2+)</name>
        <dbReference type="ChEBI" id="CHEBI:29105"/>
    </ligand>
</feature>
<keyword evidence="6 11" id="KW-0862">Zinc</keyword>
<dbReference type="GO" id="GO:0000976">
    <property type="term" value="F:transcription cis-regulatory region binding"/>
    <property type="evidence" value="ECO:0007669"/>
    <property type="project" value="TreeGrafter"/>
</dbReference>
<gene>
    <name evidence="13" type="ORF">MLI01_02870</name>
</gene>
<accession>A0A4Y4B3X8</accession>
<dbReference type="PANTHER" id="PTHR33202">
    <property type="entry name" value="ZINC UPTAKE REGULATION PROTEIN"/>
    <property type="match status" value="1"/>
</dbReference>
<dbReference type="RefSeq" id="WP_229778791.1">
    <property type="nucleotide sequence ID" value="NZ_BJNQ01000001.1"/>
</dbReference>
<evidence type="ECO:0000256" key="1">
    <source>
        <dbReference type="ARBA" id="ARBA00004496"/>
    </source>
</evidence>
<dbReference type="CDD" id="cd07153">
    <property type="entry name" value="Fur_like"/>
    <property type="match status" value="1"/>
</dbReference>
<comment type="subcellular location">
    <subcellularLocation>
        <location evidence="1">Cytoplasm</location>
    </subcellularLocation>
</comment>
<keyword evidence="3" id="KW-0963">Cytoplasm</keyword>
<evidence type="ECO:0000256" key="6">
    <source>
        <dbReference type="ARBA" id="ARBA00022833"/>
    </source>
</evidence>
<evidence type="ECO:0000256" key="10">
    <source>
        <dbReference type="ARBA" id="ARBA00023163"/>
    </source>
</evidence>
<proteinExistence type="inferred from homology"/>
<feature type="binding site" evidence="12">
    <location>
        <position position="107"/>
    </location>
    <ligand>
        <name>Fe cation</name>
        <dbReference type="ChEBI" id="CHEBI:24875"/>
    </ligand>
</feature>
<evidence type="ECO:0000256" key="12">
    <source>
        <dbReference type="PIRSR" id="PIRSR602481-2"/>
    </source>
</evidence>
<keyword evidence="4" id="KW-0678">Repressor</keyword>
<keyword evidence="8" id="KW-0805">Transcription regulation</keyword>
<dbReference type="InterPro" id="IPR043135">
    <property type="entry name" value="Fur_C"/>
</dbReference>
<feature type="binding site" evidence="11">
    <location>
        <position position="92"/>
    </location>
    <ligand>
        <name>Zn(2+)</name>
        <dbReference type="ChEBI" id="CHEBI:29105"/>
    </ligand>
</feature>
<dbReference type="PANTHER" id="PTHR33202:SF18">
    <property type="entry name" value="TRANSCRIPTIONAL REGULATOR FURA"/>
    <property type="match status" value="1"/>
</dbReference>
<keyword evidence="7 12" id="KW-0408">Iron</keyword>
<dbReference type="AlphaFoldDB" id="A0A4Y4B3X8"/>
<sequence length="167" mass="17902">METELDSALRGAGLRATAGRVAVLEALDSMAHSDAERLYRAVSEVLPTTSIQSVHNILADLTTAGLIRRIEPAGSAALYERRIDDNHHHVVCTSCGAIGDVDCVVGEAPCLTPSWTGGFTVQTAEVTFWGLCPSCQNAAQQQSADRPSSDGVFVAPARMRIRRRRTP</sequence>
<dbReference type="InterPro" id="IPR002481">
    <property type="entry name" value="FUR"/>
</dbReference>
<evidence type="ECO:0000256" key="7">
    <source>
        <dbReference type="ARBA" id="ARBA00023004"/>
    </source>
</evidence>
<dbReference type="EMBL" id="BJNQ01000001">
    <property type="protein sequence ID" value="GEC74142.1"/>
    <property type="molecule type" value="Genomic_DNA"/>
</dbReference>
<dbReference type="GO" id="GO:0008270">
    <property type="term" value="F:zinc ion binding"/>
    <property type="evidence" value="ECO:0007669"/>
    <property type="project" value="TreeGrafter"/>
</dbReference>
<feature type="binding site" evidence="11">
    <location>
        <position position="135"/>
    </location>
    <ligand>
        <name>Zn(2+)</name>
        <dbReference type="ChEBI" id="CHEBI:29105"/>
    </ligand>
</feature>
<dbReference type="GO" id="GO:0003700">
    <property type="term" value="F:DNA-binding transcription factor activity"/>
    <property type="evidence" value="ECO:0007669"/>
    <property type="project" value="InterPro"/>
</dbReference>
<organism evidence="13 14">
    <name type="scientific">Microbacterium maritypicum</name>
    <name type="common">Microbacterium liquefaciens</name>
    <dbReference type="NCBI Taxonomy" id="33918"/>
    <lineage>
        <taxon>Bacteria</taxon>
        <taxon>Bacillati</taxon>
        <taxon>Actinomycetota</taxon>
        <taxon>Actinomycetes</taxon>
        <taxon>Micrococcales</taxon>
        <taxon>Microbacteriaceae</taxon>
        <taxon>Microbacterium</taxon>
    </lineage>
</organism>
<dbReference type="GO" id="GO:0005737">
    <property type="term" value="C:cytoplasm"/>
    <property type="evidence" value="ECO:0007669"/>
    <property type="project" value="UniProtKB-SubCell"/>
</dbReference>
<keyword evidence="5 11" id="KW-0479">Metal-binding</keyword>
<keyword evidence="10" id="KW-0804">Transcription</keyword>
<dbReference type="InterPro" id="IPR036390">
    <property type="entry name" value="WH_DNA-bd_sf"/>
</dbReference>
<dbReference type="SUPFAM" id="SSF46785">
    <property type="entry name" value="Winged helix' DNA-binding domain"/>
    <property type="match status" value="1"/>
</dbReference>